<dbReference type="PIRSF" id="PIRSF017835">
    <property type="entry name" value="ATP-synth_g_mitoch_animal"/>
    <property type="match status" value="1"/>
</dbReference>
<dbReference type="GO" id="GO:0045259">
    <property type="term" value="C:proton-transporting ATP synthase complex"/>
    <property type="evidence" value="ECO:0007669"/>
    <property type="project" value="UniProtKB-UniRule"/>
</dbReference>
<organism evidence="11 12">
    <name type="scientific">Mus spicilegus</name>
    <name type="common">Mound-building mouse</name>
    <dbReference type="NCBI Taxonomy" id="10103"/>
    <lineage>
        <taxon>Eukaryota</taxon>
        <taxon>Metazoa</taxon>
        <taxon>Chordata</taxon>
        <taxon>Craniata</taxon>
        <taxon>Vertebrata</taxon>
        <taxon>Euteleostomi</taxon>
        <taxon>Mammalia</taxon>
        <taxon>Eutheria</taxon>
        <taxon>Euarchontoglires</taxon>
        <taxon>Glires</taxon>
        <taxon>Rodentia</taxon>
        <taxon>Myomorpha</taxon>
        <taxon>Muroidea</taxon>
        <taxon>Muridae</taxon>
        <taxon>Murinae</taxon>
        <taxon>Mus</taxon>
        <taxon>Mus</taxon>
    </lineage>
</organism>
<evidence type="ECO:0000256" key="8">
    <source>
        <dbReference type="ARBA" id="ARBA00023136"/>
    </source>
</evidence>
<keyword evidence="7 10" id="KW-0496">Mitochondrion</keyword>
<comment type="function">
    <text evidence="10">Subunit g, of the mitochondrial membrane ATP synthase complex (F(1)F(0) ATP synthase or Complex V) that produces ATP from ADP in the presence of a proton gradient across the membrane which is generated by electron transport complexes of the respiratory chain. ATP synthase complex consist of a soluble F(1) head domain - the catalytic core - and a membrane F(1) domain - the membrane proton channel. These two domains are linked by a central stalk rotating inside the F(1) region and a stationary peripheral stalk. During catalysis, ATP synthesis in the catalytic domain of F(1) is coupled via a rotary mechanism of the central stalk subunits to proton translocation. In vivo, can only synthesize ATP although its ATP hydrolase activity can be activated artificially in vitro. Part of the complex F(0) domain.</text>
</comment>
<keyword evidence="3 10" id="KW-0813">Transport</keyword>
<keyword evidence="12" id="KW-1185">Reference proteome</keyword>
<evidence type="ECO:0000256" key="2">
    <source>
        <dbReference type="ARBA" id="ARBA00005699"/>
    </source>
</evidence>
<dbReference type="Pfam" id="PF04718">
    <property type="entry name" value="ATP-synt_G"/>
    <property type="match status" value="1"/>
</dbReference>
<evidence type="ECO:0000313" key="12">
    <source>
        <dbReference type="Proteomes" id="UP000694415"/>
    </source>
</evidence>
<dbReference type="PANTHER" id="PTHR12386">
    <property type="entry name" value="ATP SYNTHASE SUBUNIT"/>
    <property type="match status" value="1"/>
</dbReference>
<dbReference type="GO" id="GO:0015078">
    <property type="term" value="F:proton transmembrane transporter activity"/>
    <property type="evidence" value="ECO:0007669"/>
    <property type="project" value="UniProtKB-UniRule"/>
</dbReference>
<dbReference type="GO" id="GO:0015986">
    <property type="term" value="P:proton motive force-driven ATP synthesis"/>
    <property type="evidence" value="ECO:0007669"/>
    <property type="project" value="UniProtKB-UniRule"/>
</dbReference>
<keyword evidence="8 10" id="KW-0472">Membrane</keyword>
<evidence type="ECO:0000256" key="10">
    <source>
        <dbReference type="PIRNR" id="PIRNR017835"/>
    </source>
</evidence>
<evidence type="ECO:0000256" key="1">
    <source>
        <dbReference type="ARBA" id="ARBA00004325"/>
    </source>
</evidence>
<protein>
    <recommendedName>
        <fullName evidence="10">ATP synthase F(0) complex subunit g, mitochondrial</fullName>
        <shortName evidence="10">ATPase subunit g</shortName>
    </recommendedName>
</protein>
<keyword evidence="9 10" id="KW-0066">ATP synthesis</keyword>
<sequence length="103" mass="11455">MAKFIRNFTEKAPSMVAAAVTYSKPRLAPFCHYVKVELVPPTRGEIPTAIQSVKKIIQSAKTGSFKHLTVKEAVLNGLVATEVWMWFYIGEIIGKRGIVGYEV</sequence>
<dbReference type="AlphaFoldDB" id="A0A8C6GU41"/>
<comment type="subcellular location">
    <subcellularLocation>
        <location evidence="1">Mitochondrion membrane</location>
    </subcellularLocation>
</comment>
<dbReference type="GeneTree" id="ENSGT00390000009724"/>
<proteinExistence type="inferred from homology"/>
<evidence type="ECO:0000256" key="5">
    <source>
        <dbReference type="ARBA" id="ARBA00022781"/>
    </source>
</evidence>
<comment type="similarity">
    <text evidence="2 10">Belongs to the ATPase g subunit family.</text>
</comment>
<dbReference type="InterPro" id="IPR016702">
    <property type="entry name" value="ATP5MG_metazoa"/>
</dbReference>
<evidence type="ECO:0000256" key="3">
    <source>
        <dbReference type="ARBA" id="ARBA00022448"/>
    </source>
</evidence>
<evidence type="ECO:0000256" key="4">
    <source>
        <dbReference type="ARBA" id="ARBA00022547"/>
    </source>
</evidence>
<reference evidence="11" key="1">
    <citation type="submission" date="2025-08" db="UniProtKB">
        <authorList>
            <consortium name="Ensembl"/>
        </authorList>
    </citation>
    <scope>IDENTIFICATION</scope>
</reference>
<dbReference type="GO" id="GO:0031966">
    <property type="term" value="C:mitochondrial membrane"/>
    <property type="evidence" value="ECO:0007669"/>
    <property type="project" value="UniProtKB-SubCell"/>
</dbReference>
<dbReference type="Proteomes" id="UP000694415">
    <property type="component" value="Unplaced"/>
</dbReference>
<evidence type="ECO:0000313" key="11">
    <source>
        <dbReference type="Ensembl" id="ENSMSIP00000011799.1"/>
    </source>
</evidence>
<name>A0A8C6GU41_MUSSI</name>
<evidence type="ECO:0000256" key="7">
    <source>
        <dbReference type="ARBA" id="ARBA00023128"/>
    </source>
</evidence>
<keyword evidence="6 10" id="KW-0406">Ion transport</keyword>
<dbReference type="Ensembl" id="ENSMSIT00000014963.1">
    <property type="protein sequence ID" value="ENSMSIP00000011799.1"/>
    <property type="gene ID" value="ENSMSIG00000010296.1"/>
</dbReference>
<dbReference type="InterPro" id="IPR006808">
    <property type="entry name" value="ATP_synth_F0_gsu_mt"/>
</dbReference>
<keyword evidence="5 10" id="KW-0375">Hydrogen ion transport</keyword>
<evidence type="ECO:0000256" key="6">
    <source>
        <dbReference type="ARBA" id="ARBA00023065"/>
    </source>
</evidence>
<evidence type="ECO:0000256" key="9">
    <source>
        <dbReference type="ARBA" id="ARBA00023310"/>
    </source>
</evidence>
<reference evidence="11" key="2">
    <citation type="submission" date="2025-09" db="UniProtKB">
        <authorList>
            <consortium name="Ensembl"/>
        </authorList>
    </citation>
    <scope>IDENTIFICATION</scope>
</reference>
<accession>A0A8C6GU41</accession>
<keyword evidence="4 10" id="KW-0138">CF(0)</keyword>